<dbReference type="GO" id="GO:0016887">
    <property type="term" value="F:ATP hydrolysis activity"/>
    <property type="evidence" value="ECO:0007669"/>
    <property type="project" value="InterPro"/>
</dbReference>
<evidence type="ECO:0000256" key="4">
    <source>
        <dbReference type="ARBA" id="ARBA00022475"/>
    </source>
</evidence>
<dbReference type="Pfam" id="PF00005">
    <property type="entry name" value="ABC_tran"/>
    <property type="match status" value="1"/>
</dbReference>
<dbReference type="PANTHER" id="PTHR43553">
    <property type="entry name" value="HEAVY METAL TRANSPORTER"/>
    <property type="match status" value="1"/>
</dbReference>
<evidence type="ECO:0000256" key="5">
    <source>
        <dbReference type="ARBA" id="ARBA00022741"/>
    </source>
</evidence>
<gene>
    <name evidence="11" type="ORF">ENP77_01790</name>
</gene>
<evidence type="ECO:0000313" key="11">
    <source>
        <dbReference type="EMBL" id="HEB48511.1"/>
    </source>
</evidence>
<dbReference type="GO" id="GO:0043190">
    <property type="term" value="C:ATP-binding cassette (ABC) transporter complex"/>
    <property type="evidence" value="ECO:0007669"/>
    <property type="project" value="TreeGrafter"/>
</dbReference>
<dbReference type="Gene3D" id="3.40.50.300">
    <property type="entry name" value="P-loop containing nucleotide triphosphate hydrolases"/>
    <property type="match status" value="1"/>
</dbReference>
<evidence type="ECO:0000256" key="7">
    <source>
        <dbReference type="ARBA" id="ARBA00022967"/>
    </source>
</evidence>
<dbReference type="PROSITE" id="PS50893">
    <property type="entry name" value="ABC_TRANSPORTER_2"/>
    <property type="match status" value="1"/>
</dbReference>
<feature type="domain" description="ABC transporter" evidence="10">
    <location>
        <begin position="6"/>
        <end position="240"/>
    </location>
</feature>
<dbReference type="InterPro" id="IPR003439">
    <property type="entry name" value="ABC_transporter-like_ATP-bd"/>
</dbReference>
<dbReference type="EMBL" id="DSKP01000064">
    <property type="protein sequence ID" value="HEB48511.1"/>
    <property type="molecule type" value="Genomic_DNA"/>
</dbReference>
<dbReference type="GO" id="GO:0042626">
    <property type="term" value="F:ATPase-coupled transmembrane transporter activity"/>
    <property type="evidence" value="ECO:0007669"/>
    <property type="project" value="TreeGrafter"/>
</dbReference>
<comment type="caution">
    <text evidence="11">The sequence shown here is derived from an EMBL/GenBank/DDBJ whole genome shotgun (WGS) entry which is preliminary data.</text>
</comment>
<keyword evidence="8" id="KW-0472">Membrane</keyword>
<evidence type="ECO:0000256" key="3">
    <source>
        <dbReference type="ARBA" id="ARBA00022448"/>
    </source>
</evidence>
<dbReference type="GO" id="GO:0005524">
    <property type="term" value="F:ATP binding"/>
    <property type="evidence" value="ECO:0007669"/>
    <property type="project" value="UniProtKB-KW"/>
</dbReference>
<comment type="similarity">
    <text evidence="2">Belongs to the ABC transporter superfamily.</text>
</comment>
<dbReference type="CDD" id="cd03225">
    <property type="entry name" value="ABC_cobalt_CbiO_domain1"/>
    <property type="match status" value="1"/>
</dbReference>
<comment type="subcellular location">
    <subcellularLocation>
        <location evidence="1">Cell membrane</location>
        <topology evidence="1">Peripheral membrane protein</topology>
    </subcellularLocation>
</comment>
<keyword evidence="7" id="KW-1278">Translocase</keyword>
<protein>
    <submittedName>
        <fullName evidence="11">ATP-binding cassette domain-containing protein</fullName>
    </submittedName>
</protein>
<dbReference type="AlphaFoldDB" id="A0A7C1P2R1"/>
<keyword evidence="5" id="KW-0547">Nucleotide-binding</keyword>
<evidence type="ECO:0000256" key="2">
    <source>
        <dbReference type="ARBA" id="ARBA00005417"/>
    </source>
</evidence>
<keyword evidence="6 11" id="KW-0067">ATP-binding</keyword>
<evidence type="ECO:0000256" key="9">
    <source>
        <dbReference type="ARBA" id="ARBA00025157"/>
    </source>
</evidence>
<evidence type="ECO:0000256" key="8">
    <source>
        <dbReference type="ARBA" id="ARBA00023136"/>
    </source>
</evidence>
<organism evidence="11">
    <name type="scientific">Thermofilum pendens</name>
    <dbReference type="NCBI Taxonomy" id="2269"/>
    <lineage>
        <taxon>Archaea</taxon>
        <taxon>Thermoproteota</taxon>
        <taxon>Thermoprotei</taxon>
        <taxon>Thermofilales</taxon>
        <taxon>Thermofilaceae</taxon>
        <taxon>Thermofilum</taxon>
    </lineage>
</organism>
<dbReference type="InterPro" id="IPR003593">
    <property type="entry name" value="AAA+_ATPase"/>
</dbReference>
<dbReference type="SUPFAM" id="SSF52540">
    <property type="entry name" value="P-loop containing nucleoside triphosphate hydrolases"/>
    <property type="match status" value="1"/>
</dbReference>
<dbReference type="PANTHER" id="PTHR43553:SF24">
    <property type="entry name" value="ENERGY-COUPLING FACTOR TRANSPORTER ATP-BINDING PROTEIN ECFA1"/>
    <property type="match status" value="1"/>
</dbReference>
<keyword evidence="3" id="KW-0813">Transport</keyword>
<accession>A0A7C1P2R1</accession>
<dbReference type="SMART" id="SM00382">
    <property type="entry name" value="AAA"/>
    <property type="match status" value="1"/>
</dbReference>
<dbReference type="InterPro" id="IPR015856">
    <property type="entry name" value="ABC_transpr_CbiO/EcfA_su"/>
</dbReference>
<evidence type="ECO:0000256" key="1">
    <source>
        <dbReference type="ARBA" id="ARBA00004202"/>
    </source>
</evidence>
<evidence type="ECO:0000256" key="6">
    <source>
        <dbReference type="ARBA" id="ARBA00022840"/>
    </source>
</evidence>
<dbReference type="FunFam" id="3.40.50.300:FF:000224">
    <property type="entry name" value="Energy-coupling factor transporter ATP-binding protein EcfA"/>
    <property type="match status" value="1"/>
</dbReference>
<dbReference type="InterPro" id="IPR027417">
    <property type="entry name" value="P-loop_NTPase"/>
</dbReference>
<sequence>MPEVLIRVEDLWFRYGETSPWALKGVNLSVFEGELIAVIGQNGGGKTTLAKCIAGLLKPTKGRVLVENLDTSTTPTHEIVKKVGYVFQNPSHQIFESKVRDEVAYGPRNLGLPPEEVERRVKWALSEVGLLGYEDHNPYDLDYGKMKLLTIASVLAMKPKVLILDEPTTGQDHRGRHLLAELALKLNKEGITVIVITHDMKFVAETAKRTVLMAGGEVVLDGPTSEVLYAVDVLRKNAIKPPQVVQLSIELKRRGIDISALTVREAFEKMQVLLERRAGSRSRG</sequence>
<name>A0A7C1P2R1_THEPE</name>
<keyword evidence="4" id="KW-1003">Cell membrane</keyword>
<dbReference type="InterPro" id="IPR050095">
    <property type="entry name" value="ECF_ABC_transporter_ATP-bd"/>
</dbReference>
<proteinExistence type="inferred from homology"/>
<evidence type="ECO:0000259" key="10">
    <source>
        <dbReference type="PROSITE" id="PS50893"/>
    </source>
</evidence>
<reference evidence="11" key="1">
    <citation type="journal article" date="2020" name="mSystems">
        <title>Genome- and Community-Level Interaction Insights into Carbon Utilization and Element Cycling Functions of Hydrothermarchaeota in Hydrothermal Sediment.</title>
        <authorList>
            <person name="Zhou Z."/>
            <person name="Liu Y."/>
            <person name="Xu W."/>
            <person name="Pan J."/>
            <person name="Luo Z.H."/>
            <person name="Li M."/>
        </authorList>
    </citation>
    <scope>NUCLEOTIDE SEQUENCE [LARGE SCALE GENOMIC DNA]</scope>
    <source>
        <strain evidence="11">SpSt-25</strain>
    </source>
</reference>
<comment type="function">
    <text evidence="9">Probably part of an ABC transporter complex. Responsible for energy coupling to the transport system.</text>
</comment>